<dbReference type="EMBL" id="FOFP01000021">
    <property type="protein sequence ID" value="SER29885.1"/>
    <property type="molecule type" value="Genomic_DNA"/>
</dbReference>
<proteinExistence type="inferred from homology"/>
<comment type="catalytic activity">
    <reaction evidence="4">
        <text>D-serine = pyruvate + NH4(+)</text>
        <dbReference type="Rhea" id="RHEA:13977"/>
        <dbReference type="ChEBI" id="CHEBI:15361"/>
        <dbReference type="ChEBI" id="CHEBI:28938"/>
        <dbReference type="ChEBI" id="CHEBI:35247"/>
        <dbReference type="EC" id="4.3.1.18"/>
    </reaction>
</comment>
<keyword evidence="2 4" id="KW-0663">Pyridoxal phosphate</keyword>
<dbReference type="RefSeq" id="WP_069519799.1">
    <property type="nucleotide sequence ID" value="NZ_FOFP01000021.1"/>
</dbReference>
<dbReference type="InterPro" id="IPR050147">
    <property type="entry name" value="Ser/Thr_Dehydratase"/>
</dbReference>
<dbReference type="PROSITE" id="PS00165">
    <property type="entry name" value="DEHYDRATASE_SER_THR"/>
    <property type="match status" value="1"/>
</dbReference>
<dbReference type="SUPFAM" id="SSF53686">
    <property type="entry name" value="Tryptophan synthase beta subunit-like PLP-dependent enzymes"/>
    <property type="match status" value="1"/>
</dbReference>
<dbReference type="EC" id="4.3.1.18" evidence="4"/>
<dbReference type="InterPro" id="IPR011780">
    <property type="entry name" value="D_Ser_am_lyase"/>
</dbReference>
<keyword evidence="7" id="KW-1185">Reference proteome</keyword>
<reference evidence="6 7" key="1">
    <citation type="submission" date="2016-10" db="EMBL/GenBank/DDBJ databases">
        <authorList>
            <person name="Varghese N."/>
            <person name="Submissions S."/>
        </authorList>
    </citation>
    <scope>NUCLEOTIDE SEQUENCE [LARGE SCALE GENOMIC DNA]</scope>
    <source>
        <strain evidence="6 7">CIP 109853</strain>
    </source>
</reference>
<comment type="caution">
    <text evidence="6">The sequence shown here is derived from an EMBL/GenBank/DDBJ whole genome shotgun (WGS) entry which is preliminary data.</text>
</comment>
<dbReference type="NCBIfam" id="TIGR02035">
    <property type="entry name" value="D_Ser_am_lyase"/>
    <property type="match status" value="1"/>
</dbReference>
<evidence type="ECO:0000256" key="3">
    <source>
        <dbReference type="ARBA" id="ARBA00023239"/>
    </source>
</evidence>
<dbReference type="Proteomes" id="UP000198512">
    <property type="component" value="Unassembled WGS sequence"/>
</dbReference>
<accession>A0ABY1BP74</accession>
<sequence>MTDSPEQRWLADAAARQDVQLERLREARETLWINPLRQAFAEVRNTLPLGPADIEDASQRLQRFAAYLRTVYPQTAASDGIIESPLRCIPQGARTLAQWLGTEVPQHLWIKCDSELPISGSIKARGGFYEVLLHAERLALEHGLLQPGEDYACFASPPFRALFAEHAIMVGSTGNLGLSIGILSAQLGFRVTVHMSADAREWKKALLRSKGVTVIEYASDYSVAVTQGRAEAANLPRCHFVDDEDSSALFLGYAVAAQRLQAQFQVQGVTVDAAHPLIVYLPCGVGGGPGGVAFGLKQVFGDAVHCFFVEPTHSPCMLLGMHSGLHNGISVQDIGLDNLTCADGLAVGRASAFVGKVMEPLLDGIYTVRDEHLFACLAQLRDSESLALEPSAVAGASGFARLLAQQAELPTELASIDLMRDATHLIWATGGSMVPEAERQAYYAQGKALL</sequence>
<protein>
    <recommendedName>
        <fullName evidence="4">Probable D-serine dehydratase</fullName>
        <ecNumber evidence="4">4.3.1.18</ecNumber>
    </recommendedName>
    <alternativeName>
        <fullName evidence="4">D-serine deaminase</fullName>
        <shortName evidence="4">DSD</shortName>
    </alternativeName>
</protein>
<evidence type="ECO:0000256" key="1">
    <source>
        <dbReference type="ARBA" id="ARBA00001933"/>
    </source>
</evidence>
<comment type="similarity">
    <text evidence="4">Belongs to the serine/threonine dehydratase family. DsdA subfamily.</text>
</comment>
<dbReference type="HAMAP" id="MF_01030">
    <property type="entry name" value="D_Ser_dehydrat"/>
    <property type="match status" value="1"/>
</dbReference>
<evidence type="ECO:0000256" key="4">
    <source>
        <dbReference type="HAMAP-Rule" id="MF_01030"/>
    </source>
</evidence>
<keyword evidence="3 4" id="KW-0456">Lyase</keyword>
<evidence type="ECO:0000259" key="5">
    <source>
        <dbReference type="Pfam" id="PF00291"/>
    </source>
</evidence>
<dbReference type="InterPro" id="IPR000634">
    <property type="entry name" value="Ser/Thr_deHydtase_PyrdxlP-BS"/>
</dbReference>
<dbReference type="Gene3D" id="3.40.50.1100">
    <property type="match status" value="2"/>
</dbReference>
<evidence type="ECO:0000313" key="7">
    <source>
        <dbReference type="Proteomes" id="UP000198512"/>
    </source>
</evidence>
<dbReference type="InterPro" id="IPR001926">
    <property type="entry name" value="TrpB-like_PALP"/>
</dbReference>
<dbReference type="InterPro" id="IPR036052">
    <property type="entry name" value="TrpB-like_PALP_sf"/>
</dbReference>
<feature type="domain" description="Tryptophan synthase beta chain-like PALP" evidence="5">
    <location>
        <begin position="99"/>
        <end position="410"/>
    </location>
</feature>
<name>A0ABY1BP74_9PSED</name>
<evidence type="ECO:0000256" key="2">
    <source>
        <dbReference type="ARBA" id="ARBA00022898"/>
    </source>
</evidence>
<dbReference type="PANTHER" id="PTHR48078:SF9">
    <property type="entry name" value="D-SERINE DEHYDRATASE"/>
    <property type="match status" value="1"/>
</dbReference>
<dbReference type="NCBIfam" id="NF002823">
    <property type="entry name" value="PRK02991.1"/>
    <property type="match status" value="1"/>
</dbReference>
<dbReference type="Pfam" id="PF00291">
    <property type="entry name" value="PALP"/>
    <property type="match status" value="1"/>
</dbReference>
<comment type="cofactor">
    <cofactor evidence="1 4">
        <name>pyridoxal 5'-phosphate</name>
        <dbReference type="ChEBI" id="CHEBI:597326"/>
    </cofactor>
</comment>
<organism evidence="6 7">
    <name type="scientific">Pseudomonas cuatrocienegasensis</name>
    <dbReference type="NCBI Taxonomy" id="543360"/>
    <lineage>
        <taxon>Bacteria</taxon>
        <taxon>Pseudomonadati</taxon>
        <taxon>Pseudomonadota</taxon>
        <taxon>Gammaproteobacteria</taxon>
        <taxon>Pseudomonadales</taxon>
        <taxon>Pseudomonadaceae</taxon>
        <taxon>Pseudomonas</taxon>
    </lineage>
</organism>
<gene>
    <name evidence="4" type="primary">dsdA</name>
    <name evidence="6" type="ORF">SAMN05216600_12152</name>
</gene>
<evidence type="ECO:0000313" key="6">
    <source>
        <dbReference type="EMBL" id="SER29885.1"/>
    </source>
</evidence>
<dbReference type="PANTHER" id="PTHR48078">
    <property type="entry name" value="THREONINE DEHYDRATASE, MITOCHONDRIAL-RELATED"/>
    <property type="match status" value="1"/>
</dbReference>
<feature type="modified residue" description="N6-(pyridoxal phosphate)lysine" evidence="4">
    <location>
        <position position="123"/>
    </location>
</feature>